<dbReference type="AlphaFoldDB" id="A0A0D7AJ13"/>
<feature type="compositionally biased region" description="Polar residues" evidence="1">
    <location>
        <begin position="93"/>
        <end position="105"/>
    </location>
</feature>
<feature type="compositionally biased region" description="Basic residues" evidence="1">
    <location>
        <begin position="153"/>
        <end position="173"/>
    </location>
</feature>
<feature type="compositionally biased region" description="Low complexity" evidence="1">
    <location>
        <begin position="47"/>
        <end position="64"/>
    </location>
</feature>
<reference evidence="2 3" key="1">
    <citation type="journal article" date="2015" name="Fungal Genet. Biol.">
        <title>Evolution of novel wood decay mechanisms in Agaricales revealed by the genome sequences of Fistulina hepatica and Cylindrobasidium torrendii.</title>
        <authorList>
            <person name="Floudas D."/>
            <person name="Held B.W."/>
            <person name="Riley R."/>
            <person name="Nagy L.G."/>
            <person name="Koehler G."/>
            <person name="Ransdell A.S."/>
            <person name="Younus H."/>
            <person name="Chow J."/>
            <person name="Chiniquy J."/>
            <person name="Lipzen A."/>
            <person name="Tritt A."/>
            <person name="Sun H."/>
            <person name="Haridas S."/>
            <person name="LaButti K."/>
            <person name="Ohm R.A."/>
            <person name="Kues U."/>
            <person name="Blanchette R.A."/>
            <person name="Grigoriev I.V."/>
            <person name="Minto R.E."/>
            <person name="Hibbett D.S."/>
        </authorList>
    </citation>
    <scope>NUCLEOTIDE SEQUENCE [LARGE SCALE GENOMIC DNA]</scope>
    <source>
        <strain evidence="2 3">ATCC 64428</strain>
    </source>
</reference>
<gene>
    <name evidence="2" type="ORF">FISHEDRAFT_71917</name>
</gene>
<evidence type="ECO:0000313" key="2">
    <source>
        <dbReference type="EMBL" id="KIY50310.1"/>
    </source>
</evidence>
<feature type="compositionally biased region" description="Low complexity" evidence="1">
    <location>
        <begin position="29"/>
        <end position="40"/>
    </location>
</feature>
<evidence type="ECO:0000256" key="1">
    <source>
        <dbReference type="SAM" id="MobiDB-lite"/>
    </source>
</evidence>
<proteinExistence type="predicted"/>
<accession>A0A0D7AJ13</accession>
<evidence type="ECO:0000313" key="3">
    <source>
        <dbReference type="Proteomes" id="UP000054144"/>
    </source>
</evidence>
<sequence>MVAQGRQKVPARRGCVNSAPATTPDCGESPLSTLTTLPSLAEPSISPPAGGDSASDSSALTSLLDEFRRAGVMPGPEAQPLGLSLPSEAGGNPVNQDASMVNRLSDSPHPQLPSISSAGERGNDRKTVIARPSTRSVHFELMGTESESERALKQRHQLQGRRRQLQTLRRAKPTKPPLDDAGAGGT</sequence>
<dbReference type="Proteomes" id="UP000054144">
    <property type="component" value="Unassembled WGS sequence"/>
</dbReference>
<organism evidence="2 3">
    <name type="scientific">Fistulina hepatica ATCC 64428</name>
    <dbReference type="NCBI Taxonomy" id="1128425"/>
    <lineage>
        <taxon>Eukaryota</taxon>
        <taxon>Fungi</taxon>
        <taxon>Dikarya</taxon>
        <taxon>Basidiomycota</taxon>
        <taxon>Agaricomycotina</taxon>
        <taxon>Agaricomycetes</taxon>
        <taxon>Agaricomycetidae</taxon>
        <taxon>Agaricales</taxon>
        <taxon>Fistulinaceae</taxon>
        <taxon>Fistulina</taxon>
    </lineage>
</organism>
<name>A0A0D7AJ13_9AGAR</name>
<protein>
    <submittedName>
        <fullName evidence="2">Uncharacterized protein</fullName>
    </submittedName>
</protein>
<dbReference type="EMBL" id="KN881676">
    <property type="protein sequence ID" value="KIY50310.1"/>
    <property type="molecule type" value="Genomic_DNA"/>
</dbReference>
<keyword evidence="3" id="KW-1185">Reference proteome</keyword>
<feature type="region of interest" description="Disordered" evidence="1">
    <location>
        <begin position="1"/>
        <end position="186"/>
    </location>
</feature>